<comment type="caution">
    <text evidence="1">The sequence shown here is derived from an EMBL/GenBank/DDBJ whole genome shotgun (WGS) entry which is preliminary data.</text>
</comment>
<reference evidence="1" key="1">
    <citation type="journal article" date="2019" name="Sci. Rep.">
        <title>Draft genome of Tanacetum cinerariifolium, the natural source of mosquito coil.</title>
        <authorList>
            <person name="Yamashiro T."/>
            <person name="Shiraishi A."/>
            <person name="Satake H."/>
            <person name="Nakayama K."/>
        </authorList>
    </citation>
    <scope>NUCLEOTIDE SEQUENCE</scope>
</reference>
<dbReference type="Gene3D" id="2.60.120.10">
    <property type="entry name" value="Jelly Rolls"/>
    <property type="match status" value="1"/>
</dbReference>
<gene>
    <name evidence="1" type="ORF">Tci_017352</name>
</gene>
<protein>
    <submittedName>
        <fullName evidence="1">Auxin-binding protein ABP19a</fullName>
    </submittedName>
</protein>
<organism evidence="1">
    <name type="scientific">Tanacetum cinerariifolium</name>
    <name type="common">Dalmatian daisy</name>
    <name type="synonym">Chrysanthemum cinerariifolium</name>
    <dbReference type="NCBI Taxonomy" id="118510"/>
    <lineage>
        <taxon>Eukaryota</taxon>
        <taxon>Viridiplantae</taxon>
        <taxon>Streptophyta</taxon>
        <taxon>Embryophyta</taxon>
        <taxon>Tracheophyta</taxon>
        <taxon>Spermatophyta</taxon>
        <taxon>Magnoliopsida</taxon>
        <taxon>eudicotyledons</taxon>
        <taxon>Gunneridae</taxon>
        <taxon>Pentapetalae</taxon>
        <taxon>asterids</taxon>
        <taxon>campanulids</taxon>
        <taxon>Asterales</taxon>
        <taxon>Asteraceae</taxon>
        <taxon>Asteroideae</taxon>
        <taxon>Anthemideae</taxon>
        <taxon>Anthemidinae</taxon>
        <taxon>Tanacetum</taxon>
    </lineage>
</organism>
<sequence length="197" mass="20254">MVTTTIGPPMAVCVIVAWRSGVSIQDCSGGSIQRFSGGLNGGGLNMVIGRCNGGCADGLVVVGMHCSGGCVLNRIVVFHQGPESPAGYSCKSPANVTVDDFVSCSPKFAANTSNIIKAAVTPAFAAQLPGVNGLGISIARLDVACGGDPNAQFQQLHLQLLVARHLVYRLLISLVEKTTFLDNATVRKLKAVLAGTG</sequence>
<dbReference type="PANTHER" id="PTHR31238">
    <property type="entry name" value="GERMIN-LIKE PROTEIN SUBFAMILY 3 MEMBER 3"/>
    <property type="match status" value="1"/>
</dbReference>
<accession>A0A6L2KBW1</accession>
<dbReference type="AlphaFoldDB" id="A0A6L2KBW1"/>
<dbReference type="EMBL" id="BKCJ010001976">
    <property type="protein sequence ID" value="GEU45374.1"/>
    <property type="molecule type" value="Genomic_DNA"/>
</dbReference>
<proteinExistence type="predicted"/>
<name>A0A6L2KBW1_TANCI</name>
<evidence type="ECO:0000313" key="1">
    <source>
        <dbReference type="EMBL" id="GEU45374.1"/>
    </source>
</evidence>
<dbReference type="InterPro" id="IPR014710">
    <property type="entry name" value="RmlC-like_jellyroll"/>
</dbReference>